<dbReference type="PANTHER" id="PTHR10938:SF0">
    <property type="entry name" value="TRANSLATION INITIATION FACTOR IF-3, MITOCHONDRIAL"/>
    <property type="match status" value="1"/>
</dbReference>
<evidence type="ECO:0000313" key="9">
    <source>
        <dbReference type="Proteomes" id="UP000179448"/>
    </source>
</evidence>
<dbReference type="GO" id="GO:0032790">
    <property type="term" value="P:ribosome disassembly"/>
    <property type="evidence" value="ECO:0007669"/>
    <property type="project" value="TreeGrafter"/>
</dbReference>
<dbReference type="EMBL" id="MFUQ01000005">
    <property type="protein sequence ID" value="OGI83988.1"/>
    <property type="molecule type" value="Genomic_DNA"/>
</dbReference>
<evidence type="ECO:0000259" key="7">
    <source>
        <dbReference type="Pfam" id="PF05198"/>
    </source>
</evidence>
<proteinExistence type="inferred from homology"/>
<dbReference type="FunFam" id="3.10.20.80:FF:000001">
    <property type="entry name" value="Translation initiation factor IF-3"/>
    <property type="match status" value="1"/>
</dbReference>
<evidence type="ECO:0000256" key="3">
    <source>
        <dbReference type="ARBA" id="ARBA00022917"/>
    </source>
</evidence>
<evidence type="ECO:0000256" key="2">
    <source>
        <dbReference type="ARBA" id="ARBA00022540"/>
    </source>
</evidence>
<dbReference type="InterPro" id="IPR019815">
    <property type="entry name" value="Translation_initiation_fac_3_C"/>
</dbReference>
<gene>
    <name evidence="8" type="ORF">A2997_00890</name>
</gene>
<name>A0A1F6WQ30_9BACT</name>
<sequence>MNTKQEHNRTRINEGIRARELRIIDGEGGNLGVMSLEEALRQAKGRGLDLIEISPDANPPVAKIMDYGKFQYTQKKKDRDVRAKARASAVEVKEVQIKPGTGENDLMLKAKRASEWLSEGHRVKVDIFLRGREKYIDKQFHYDRLKRFLTYVTIGHTIVEDIMSVPKGFALIIEKKRGS</sequence>
<keyword evidence="2 5" id="KW-0396">Initiation factor</keyword>
<evidence type="ECO:0000256" key="1">
    <source>
        <dbReference type="ARBA" id="ARBA00005439"/>
    </source>
</evidence>
<evidence type="ECO:0000256" key="5">
    <source>
        <dbReference type="RuleBase" id="RU000646"/>
    </source>
</evidence>
<dbReference type="Gene3D" id="3.10.20.80">
    <property type="entry name" value="Translation initiation factor 3 (IF-3), N-terminal domain"/>
    <property type="match status" value="1"/>
</dbReference>
<dbReference type="STRING" id="1801766.A2997_00890"/>
<comment type="similarity">
    <text evidence="1 5">Belongs to the IF-3 family.</text>
</comment>
<dbReference type="SUPFAM" id="SSF54364">
    <property type="entry name" value="Translation initiation factor IF3, N-terminal domain"/>
    <property type="match status" value="1"/>
</dbReference>
<reference evidence="8 9" key="1">
    <citation type="journal article" date="2016" name="Nat. Commun.">
        <title>Thousands of microbial genomes shed light on interconnected biogeochemical processes in an aquifer system.</title>
        <authorList>
            <person name="Anantharaman K."/>
            <person name="Brown C.T."/>
            <person name="Hug L.A."/>
            <person name="Sharon I."/>
            <person name="Castelle C.J."/>
            <person name="Probst A.J."/>
            <person name="Thomas B.C."/>
            <person name="Singh A."/>
            <person name="Wilkins M.J."/>
            <person name="Karaoz U."/>
            <person name="Brodie E.L."/>
            <person name="Williams K.H."/>
            <person name="Hubbard S.S."/>
            <person name="Banfield J.F."/>
        </authorList>
    </citation>
    <scope>NUCLEOTIDE SEQUENCE [LARGE SCALE GENOMIC DNA]</scope>
</reference>
<keyword evidence="3 5" id="KW-0648">Protein biosynthesis</keyword>
<dbReference type="SUPFAM" id="SSF55200">
    <property type="entry name" value="Translation initiation factor IF3, C-terminal domain"/>
    <property type="match status" value="1"/>
</dbReference>
<dbReference type="Pfam" id="PF00707">
    <property type="entry name" value="IF3_C"/>
    <property type="match status" value="1"/>
</dbReference>
<protein>
    <recommendedName>
        <fullName evidence="4 5">Translation initiation factor IF-3</fullName>
    </recommendedName>
</protein>
<evidence type="ECO:0000259" key="6">
    <source>
        <dbReference type="Pfam" id="PF00707"/>
    </source>
</evidence>
<evidence type="ECO:0000313" key="8">
    <source>
        <dbReference type="EMBL" id="OGI83988.1"/>
    </source>
</evidence>
<dbReference type="InterPro" id="IPR001288">
    <property type="entry name" value="Translation_initiation_fac_3"/>
</dbReference>
<comment type="caution">
    <text evidence="8">The sequence shown here is derived from an EMBL/GenBank/DDBJ whole genome shotgun (WGS) entry which is preliminary data.</text>
</comment>
<comment type="subcellular location">
    <subcellularLocation>
        <location evidence="5">Cytoplasm</location>
    </subcellularLocation>
</comment>
<organism evidence="8 9">
    <name type="scientific">Candidatus Nomurabacteria bacterium RIFCSPLOWO2_01_FULL_36_10b</name>
    <dbReference type="NCBI Taxonomy" id="1801766"/>
    <lineage>
        <taxon>Bacteria</taxon>
        <taxon>Candidatus Nomuraibacteriota</taxon>
    </lineage>
</organism>
<dbReference type="Pfam" id="PF05198">
    <property type="entry name" value="IF3_N"/>
    <property type="match status" value="1"/>
</dbReference>
<dbReference type="GO" id="GO:0043022">
    <property type="term" value="F:ribosome binding"/>
    <property type="evidence" value="ECO:0007669"/>
    <property type="project" value="TreeGrafter"/>
</dbReference>
<dbReference type="InterPro" id="IPR019813">
    <property type="entry name" value="Translation_initiation_fac3_CS"/>
</dbReference>
<evidence type="ECO:0000256" key="4">
    <source>
        <dbReference type="NCBIfam" id="TIGR00168"/>
    </source>
</evidence>
<dbReference type="PANTHER" id="PTHR10938">
    <property type="entry name" value="TRANSLATION INITIATION FACTOR IF-3"/>
    <property type="match status" value="1"/>
</dbReference>
<dbReference type="AlphaFoldDB" id="A0A1F6WQ30"/>
<dbReference type="PROSITE" id="PS00938">
    <property type="entry name" value="IF3"/>
    <property type="match status" value="1"/>
</dbReference>
<dbReference type="Gene3D" id="3.30.110.10">
    <property type="entry name" value="Translation initiation factor 3 (IF-3), C-terminal domain"/>
    <property type="match status" value="1"/>
</dbReference>
<feature type="domain" description="Translation initiation factor 3 N-terminal" evidence="7">
    <location>
        <begin position="12"/>
        <end position="80"/>
    </location>
</feature>
<comment type="function">
    <text evidence="5">IF-3 binds to the 30S ribosomal subunit and shifts the equilibrium between 70S ribosomes and their 50S and 30S subunits in favor of the free subunits, thus enhancing the availability of 30S subunits on which protein synthesis initiation begins.</text>
</comment>
<dbReference type="GO" id="GO:0005737">
    <property type="term" value="C:cytoplasm"/>
    <property type="evidence" value="ECO:0007669"/>
    <property type="project" value="UniProtKB-SubCell"/>
</dbReference>
<dbReference type="Proteomes" id="UP000179448">
    <property type="component" value="Unassembled WGS sequence"/>
</dbReference>
<comment type="subunit">
    <text evidence="5">Monomer.</text>
</comment>
<dbReference type="InterPro" id="IPR019814">
    <property type="entry name" value="Translation_initiation_fac_3_N"/>
</dbReference>
<dbReference type="InterPro" id="IPR036787">
    <property type="entry name" value="T_IF-3_N_sf"/>
</dbReference>
<feature type="domain" description="Translation initiation factor 3 C-terminal" evidence="6">
    <location>
        <begin position="90"/>
        <end position="150"/>
    </location>
</feature>
<accession>A0A1F6WQ30</accession>
<dbReference type="InterPro" id="IPR036788">
    <property type="entry name" value="T_IF-3_C_sf"/>
</dbReference>
<dbReference type="NCBIfam" id="TIGR00168">
    <property type="entry name" value="infC"/>
    <property type="match status" value="1"/>
</dbReference>
<dbReference type="GO" id="GO:0003743">
    <property type="term" value="F:translation initiation factor activity"/>
    <property type="evidence" value="ECO:0007669"/>
    <property type="project" value="UniProtKB-UniRule"/>
</dbReference>